<organism evidence="1 2">
    <name type="scientific">Holotrichia oblita</name>
    <name type="common">Chafer beetle</name>
    <dbReference type="NCBI Taxonomy" id="644536"/>
    <lineage>
        <taxon>Eukaryota</taxon>
        <taxon>Metazoa</taxon>
        <taxon>Ecdysozoa</taxon>
        <taxon>Arthropoda</taxon>
        <taxon>Hexapoda</taxon>
        <taxon>Insecta</taxon>
        <taxon>Pterygota</taxon>
        <taxon>Neoptera</taxon>
        <taxon>Endopterygota</taxon>
        <taxon>Coleoptera</taxon>
        <taxon>Polyphaga</taxon>
        <taxon>Scarabaeiformia</taxon>
        <taxon>Scarabaeidae</taxon>
        <taxon>Melolonthinae</taxon>
        <taxon>Holotrichia</taxon>
    </lineage>
</organism>
<dbReference type="Proteomes" id="UP001056778">
    <property type="component" value="Chromosome 2"/>
</dbReference>
<accession>A0ACB9TQA6</accession>
<evidence type="ECO:0000313" key="1">
    <source>
        <dbReference type="EMBL" id="KAI4468975.1"/>
    </source>
</evidence>
<proteinExistence type="predicted"/>
<sequence length="79" mass="9087">MISIVRAEKNCETALKSKYENLKKRTKEKFAAEKANIKKTGGRPHEEKKITQLEYDVKELIGIQLTGTQSMFDDDRGKE</sequence>
<reference evidence="1" key="1">
    <citation type="submission" date="2022-04" db="EMBL/GenBank/DDBJ databases">
        <title>Chromosome-scale genome assembly of Holotrichia oblita Faldermann.</title>
        <authorList>
            <person name="Rongchong L."/>
        </authorList>
    </citation>
    <scope>NUCLEOTIDE SEQUENCE</scope>
    <source>
        <strain evidence="1">81SQS9</strain>
    </source>
</reference>
<protein>
    <submittedName>
        <fullName evidence="1">Uncharacterized protein</fullName>
    </submittedName>
</protein>
<keyword evidence="2" id="KW-1185">Reference proteome</keyword>
<comment type="caution">
    <text evidence="1">The sequence shown here is derived from an EMBL/GenBank/DDBJ whole genome shotgun (WGS) entry which is preliminary data.</text>
</comment>
<gene>
    <name evidence="1" type="ORF">MML48_2g00018846</name>
</gene>
<name>A0ACB9TQA6_HOLOL</name>
<evidence type="ECO:0000313" key="2">
    <source>
        <dbReference type="Proteomes" id="UP001056778"/>
    </source>
</evidence>
<dbReference type="EMBL" id="CM043016">
    <property type="protein sequence ID" value="KAI4468975.1"/>
    <property type="molecule type" value="Genomic_DNA"/>
</dbReference>